<dbReference type="RefSeq" id="WP_074101749.1">
    <property type="nucleotide sequence ID" value="NZ_LVWI01000038.1"/>
</dbReference>
<organism evidence="2 3">
    <name type="scientific">Paenibacillus helianthi</name>
    <dbReference type="NCBI Taxonomy" id="1349432"/>
    <lineage>
        <taxon>Bacteria</taxon>
        <taxon>Bacillati</taxon>
        <taxon>Bacillota</taxon>
        <taxon>Bacilli</taxon>
        <taxon>Bacillales</taxon>
        <taxon>Paenibacillaceae</taxon>
        <taxon>Paenibacillus</taxon>
    </lineage>
</organism>
<dbReference type="PANTHER" id="PTHR37305">
    <property type="entry name" value="INTEGRAL MEMBRANE PROTEIN-RELATED"/>
    <property type="match status" value="1"/>
</dbReference>
<sequence>MAIFWRVLSAERLKISKSFIWLLVIGSPVIAVFIGALANMEEEGRPITWQVLLGVMSMAHALLFLPILTGIFAALICRTEHVDGGWKMLLSLPVTRSSVYFAKYTMVMGLLAAVQLLFFVALMGVGVVRGVDGPVPWMLFVSSVFGGWFACLPLAALQMAVSLNWSSFGAPLALNVSLTIPNMLIANSSTYGPYYPWVQPLLAMSPFGKEKFGAFNLPMESLMLVVFGSLIIFMAAGLFSFWRKAV</sequence>
<feature type="transmembrane region" description="Helical" evidence="1">
    <location>
        <begin position="20"/>
        <end position="38"/>
    </location>
</feature>
<dbReference type="CDD" id="cd21809">
    <property type="entry name" value="ABC-2_lan_permease-like"/>
    <property type="match status" value="1"/>
</dbReference>
<feature type="transmembrane region" description="Helical" evidence="1">
    <location>
        <begin position="58"/>
        <end position="77"/>
    </location>
</feature>
<keyword evidence="1" id="KW-1133">Transmembrane helix</keyword>
<feature type="transmembrane region" description="Helical" evidence="1">
    <location>
        <begin position="98"/>
        <end position="125"/>
    </location>
</feature>
<evidence type="ECO:0008006" key="4">
    <source>
        <dbReference type="Google" id="ProtNLM"/>
    </source>
</evidence>
<keyword evidence="3" id="KW-1185">Reference proteome</keyword>
<dbReference type="EMBL" id="LVWI01000038">
    <property type="protein sequence ID" value="OKP86502.1"/>
    <property type="molecule type" value="Genomic_DNA"/>
</dbReference>
<dbReference type="PANTHER" id="PTHR37305:SF1">
    <property type="entry name" value="MEMBRANE PROTEIN"/>
    <property type="match status" value="1"/>
</dbReference>
<accession>A0ABX3EP27</accession>
<gene>
    <name evidence="2" type="ORF">A3844_13255</name>
</gene>
<keyword evidence="1" id="KW-0472">Membrane</keyword>
<evidence type="ECO:0000256" key="1">
    <source>
        <dbReference type="SAM" id="Phobius"/>
    </source>
</evidence>
<comment type="caution">
    <text evidence="2">The sequence shown here is derived from an EMBL/GenBank/DDBJ whole genome shotgun (WGS) entry which is preliminary data.</text>
</comment>
<protein>
    <recommendedName>
        <fullName evidence="4">ABC transporter permease</fullName>
    </recommendedName>
</protein>
<dbReference type="Proteomes" id="UP000186058">
    <property type="component" value="Unassembled WGS sequence"/>
</dbReference>
<evidence type="ECO:0000313" key="3">
    <source>
        <dbReference type="Proteomes" id="UP000186058"/>
    </source>
</evidence>
<feature type="transmembrane region" description="Helical" evidence="1">
    <location>
        <begin position="137"/>
        <end position="156"/>
    </location>
</feature>
<feature type="transmembrane region" description="Helical" evidence="1">
    <location>
        <begin position="222"/>
        <end position="242"/>
    </location>
</feature>
<feature type="transmembrane region" description="Helical" evidence="1">
    <location>
        <begin position="168"/>
        <end position="186"/>
    </location>
</feature>
<evidence type="ECO:0000313" key="2">
    <source>
        <dbReference type="EMBL" id="OKP86502.1"/>
    </source>
</evidence>
<proteinExistence type="predicted"/>
<name>A0ABX3EP27_9BACL</name>
<keyword evidence="1" id="KW-0812">Transmembrane</keyword>
<dbReference type="Pfam" id="PF12730">
    <property type="entry name" value="ABC2_membrane_4"/>
    <property type="match status" value="1"/>
</dbReference>
<reference evidence="2 3" key="1">
    <citation type="submission" date="2016-03" db="EMBL/GenBank/DDBJ databases">
        <authorList>
            <person name="Sant'Anna F.H."/>
            <person name="Ambrosini A."/>
            <person name="Souza R."/>
            <person name="Bach E."/>
            <person name="Fernandes G."/>
            <person name="Balsanelli E."/>
            <person name="Baura V.A."/>
            <person name="Souza E.M."/>
            <person name="Passaglia L."/>
        </authorList>
    </citation>
    <scope>NUCLEOTIDE SEQUENCE [LARGE SCALE GENOMIC DNA]</scope>
    <source>
        <strain evidence="2 3">P26E</strain>
    </source>
</reference>